<evidence type="ECO:0000313" key="7">
    <source>
        <dbReference type="WBParaSite" id="maker-PairedContig_880-snap-gene-0.6-mRNA-1"/>
    </source>
</evidence>
<evidence type="ECO:0000256" key="2">
    <source>
        <dbReference type="ARBA" id="ARBA00006824"/>
    </source>
</evidence>
<feature type="transmembrane region" description="Helical" evidence="6">
    <location>
        <begin position="54"/>
        <end position="72"/>
    </location>
</feature>
<evidence type="ECO:0000256" key="1">
    <source>
        <dbReference type="ARBA" id="ARBA00004141"/>
    </source>
</evidence>
<dbReference type="Pfam" id="PF04117">
    <property type="entry name" value="Mpv17_PMP22"/>
    <property type="match status" value="1"/>
</dbReference>
<dbReference type="STRING" id="6293.A0A1I8F0B0"/>
<dbReference type="GO" id="GO:0005739">
    <property type="term" value="C:mitochondrion"/>
    <property type="evidence" value="ECO:0007669"/>
    <property type="project" value="TreeGrafter"/>
</dbReference>
<organism evidence="7">
    <name type="scientific">Wuchereria bancrofti</name>
    <dbReference type="NCBI Taxonomy" id="6293"/>
    <lineage>
        <taxon>Eukaryota</taxon>
        <taxon>Metazoa</taxon>
        <taxon>Ecdysozoa</taxon>
        <taxon>Nematoda</taxon>
        <taxon>Chromadorea</taxon>
        <taxon>Rhabditida</taxon>
        <taxon>Spirurina</taxon>
        <taxon>Spiruromorpha</taxon>
        <taxon>Filarioidea</taxon>
        <taxon>Onchocercidae</taxon>
        <taxon>Wuchereria</taxon>
    </lineage>
</organism>
<name>A0A1I8F0B0_WUCBA</name>
<reference evidence="7" key="1">
    <citation type="submission" date="2016-11" db="UniProtKB">
        <authorList>
            <consortium name="WormBaseParasite"/>
        </authorList>
    </citation>
    <scope>IDENTIFICATION</scope>
    <source>
        <strain evidence="7">pt0022</strain>
    </source>
</reference>
<keyword evidence="3 6" id="KW-0812">Transmembrane</keyword>
<comment type="subcellular location">
    <subcellularLocation>
        <location evidence="1">Membrane</location>
        <topology evidence="1">Multi-pass membrane protein</topology>
    </subcellularLocation>
</comment>
<evidence type="ECO:0000256" key="4">
    <source>
        <dbReference type="ARBA" id="ARBA00022989"/>
    </source>
</evidence>
<dbReference type="WBParaSite" id="maker-PairedContig_880-snap-gene-0.6-mRNA-1">
    <property type="protein sequence ID" value="maker-PairedContig_880-snap-gene-0.6-mRNA-1"/>
    <property type="gene ID" value="maker-PairedContig_880-snap-gene-0.6"/>
</dbReference>
<protein>
    <recommendedName>
        <fullName evidence="8">Mpv17-like protein 2</fullName>
    </recommendedName>
</protein>
<dbReference type="GO" id="GO:0016020">
    <property type="term" value="C:membrane"/>
    <property type="evidence" value="ECO:0007669"/>
    <property type="project" value="UniProtKB-SubCell"/>
</dbReference>
<evidence type="ECO:0000256" key="5">
    <source>
        <dbReference type="ARBA" id="ARBA00023136"/>
    </source>
</evidence>
<evidence type="ECO:0000256" key="3">
    <source>
        <dbReference type="ARBA" id="ARBA00022692"/>
    </source>
</evidence>
<proteinExistence type="inferred from homology"/>
<sequence>MQKIWLSGEKRLLLTNVAVTSSLLGVSDGLQQWISGDYNSNQNESFNVARTRQFATMGLVIGPMCHFWYRWLEKTMIRGTKATIISKKIACDIVASPVFGSILISGLALLEGNSIVDAIAEYRRKFIRIFVLDICVWPPTQLINFWFLPLKFRVIYVNCVQLFYNCCLSYIKHNEADSVKIYPSLILHPSVCKTGNDVNTVSSIIIITISVLLEKEMNDDKLIIIIIPDTEIIADSNKKDFNSLTDTTILKEILKYQIVHNFGNIQFINSHISAIIIISVNVVCHNKTMSNEIILDA</sequence>
<dbReference type="PANTHER" id="PTHR11266:SF8">
    <property type="entry name" value="MPV17-LIKE PROTEIN 2"/>
    <property type="match status" value="1"/>
</dbReference>
<dbReference type="GO" id="GO:0061668">
    <property type="term" value="P:mitochondrial ribosome assembly"/>
    <property type="evidence" value="ECO:0007669"/>
    <property type="project" value="TreeGrafter"/>
</dbReference>
<dbReference type="PANTHER" id="PTHR11266">
    <property type="entry name" value="PEROXISOMAL MEMBRANE PROTEIN 2, PXMP2 MPV17"/>
    <property type="match status" value="1"/>
</dbReference>
<evidence type="ECO:0000256" key="6">
    <source>
        <dbReference type="RuleBase" id="RU363053"/>
    </source>
</evidence>
<comment type="similarity">
    <text evidence="2 6">Belongs to the peroxisomal membrane protein PXMP2/4 family.</text>
</comment>
<keyword evidence="4 6" id="KW-1133">Transmembrane helix</keyword>
<dbReference type="InterPro" id="IPR007248">
    <property type="entry name" value="Mpv17_PMP22"/>
</dbReference>
<dbReference type="AlphaFoldDB" id="A0A1I8F0B0"/>
<keyword evidence="5 6" id="KW-0472">Membrane</keyword>
<feature type="transmembrane region" description="Helical" evidence="6">
    <location>
        <begin position="93"/>
        <end position="110"/>
    </location>
</feature>
<evidence type="ECO:0008006" key="8">
    <source>
        <dbReference type="Google" id="ProtNLM"/>
    </source>
</evidence>
<accession>A0A1I8F0B0</accession>
<feature type="transmembrane region" description="Helical" evidence="6">
    <location>
        <begin position="12"/>
        <end position="34"/>
    </location>
</feature>